<reference evidence="2 3" key="1">
    <citation type="journal article" date="2019" name="Sci. Rep.">
        <title>Orb-weaving spider Araneus ventricosus genome elucidates the spidroin gene catalogue.</title>
        <authorList>
            <person name="Kono N."/>
            <person name="Nakamura H."/>
            <person name="Ohtoshi R."/>
            <person name="Moran D.A.P."/>
            <person name="Shinohara A."/>
            <person name="Yoshida Y."/>
            <person name="Fujiwara M."/>
            <person name="Mori M."/>
            <person name="Tomita M."/>
            <person name="Arakawa K."/>
        </authorList>
    </citation>
    <scope>NUCLEOTIDE SEQUENCE [LARGE SCALE GENOMIC DNA]</scope>
</reference>
<evidence type="ECO:0000313" key="2">
    <source>
        <dbReference type="EMBL" id="GBN41625.1"/>
    </source>
</evidence>
<comment type="caution">
    <text evidence="2">The sequence shown here is derived from an EMBL/GenBank/DDBJ whole genome shotgun (WGS) entry which is preliminary data.</text>
</comment>
<keyword evidence="3" id="KW-1185">Reference proteome</keyword>
<accession>A0A4Y2NQ20</accession>
<sequence>MCCDDELPVVNHMTDDEIKMAVLKSSHNEHECDSEEAASTDEKAVALDDTLENMDSVIKGLEERNVRDIHLCSTPLFLDQRPVGFPPIQVDRFRRVIHGCSKAHYRLLRPPTPPPTRLTPTHALSPTHKGFRFWERAHSPPRPDFSNLIPKPIAPP</sequence>
<protein>
    <submittedName>
        <fullName evidence="2">Uncharacterized protein</fullName>
    </submittedName>
</protein>
<organism evidence="2 3">
    <name type="scientific">Araneus ventricosus</name>
    <name type="common">Orbweaver spider</name>
    <name type="synonym">Epeira ventricosa</name>
    <dbReference type="NCBI Taxonomy" id="182803"/>
    <lineage>
        <taxon>Eukaryota</taxon>
        <taxon>Metazoa</taxon>
        <taxon>Ecdysozoa</taxon>
        <taxon>Arthropoda</taxon>
        <taxon>Chelicerata</taxon>
        <taxon>Arachnida</taxon>
        <taxon>Araneae</taxon>
        <taxon>Araneomorphae</taxon>
        <taxon>Entelegynae</taxon>
        <taxon>Araneoidea</taxon>
        <taxon>Araneidae</taxon>
        <taxon>Araneus</taxon>
    </lineage>
</organism>
<dbReference type="Proteomes" id="UP000499080">
    <property type="component" value="Unassembled WGS sequence"/>
</dbReference>
<evidence type="ECO:0000256" key="1">
    <source>
        <dbReference type="SAM" id="MobiDB-lite"/>
    </source>
</evidence>
<name>A0A4Y2NQ20_ARAVE</name>
<dbReference type="EMBL" id="BGPR01009683">
    <property type="protein sequence ID" value="GBN41625.1"/>
    <property type="molecule type" value="Genomic_DNA"/>
</dbReference>
<gene>
    <name evidence="2" type="ORF">AVEN_111518_1</name>
</gene>
<proteinExistence type="predicted"/>
<dbReference type="AlphaFoldDB" id="A0A4Y2NQ20"/>
<feature type="region of interest" description="Disordered" evidence="1">
    <location>
        <begin position="137"/>
        <end position="156"/>
    </location>
</feature>
<evidence type="ECO:0000313" key="3">
    <source>
        <dbReference type="Proteomes" id="UP000499080"/>
    </source>
</evidence>